<dbReference type="AlphaFoldDB" id="A0A175RKI6"/>
<reference evidence="2 3" key="1">
    <citation type="journal article" date="2016" name="Front. Microbiol.">
        <title>Genomic Resource of Rice Seed Associated Bacteria.</title>
        <authorList>
            <person name="Midha S."/>
            <person name="Bansal K."/>
            <person name="Sharma S."/>
            <person name="Kumar N."/>
            <person name="Patil P.P."/>
            <person name="Chaudhry V."/>
            <person name="Patil P.B."/>
        </authorList>
    </citation>
    <scope>NUCLEOTIDE SEQUENCE [LARGE SCALE GENOMIC DNA]</scope>
    <source>
        <strain evidence="2 3">NS184</strain>
    </source>
</reference>
<sequence>MGNRVTCIVRSAATAGEGAVPAPAHDELATEVVGSWDVQYLLPFGWCGFVPAAFWAAHLDRLTAAMDAGDGPDPSVTDVVVAWPVAEQAFAERLPAVAAAIPEAAEPLGRFLEDVRSAAARTDRPVVELVLGELVEMYWDEEDLERWSADLLRETAVWDSPVTDSDDEHSELTELGRAVATGEPERSFLLTGEWTLGGSAAPRDRPPQL</sequence>
<dbReference type="RefSeq" id="WP_058726436.1">
    <property type="nucleotide sequence ID" value="NZ_LDQC01000070.1"/>
</dbReference>
<dbReference type="Proteomes" id="UP000078252">
    <property type="component" value="Unassembled WGS sequence"/>
</dbReference>
<evidence type="ECO:0000313" key="3">
    <source>
        <dbReference type="Proteomes" id="UP000078252"/>
    </source>
</evidence>
<organism evidence="2 3">
    <name type="scientific">Curtobacterium luteum</name>
    <dbReference type="NCBI Taxonomy" id="33881"/>
    <lineage>
        <taxon>Bacteria</taxon>
        <taxon>Bacillati</taxon>
        <taxon>Actinomycetota</taxon>
        <taxon>Actinomycetes</taxon>
        <taxon>Micrococcales</taxon>
        <taxon>Microbacteriaceae</taxon>
        <taxon>Curtobacterium</taxon>
    </lineage>
</organism>
<protein>
    <submittedName>
        <fullName evidence="2">Uncharacterized protein</fullName>
    </submittedName>
</protein>
<dbReference type="STRING" id="33881.NS184_12515"/>
<proteinExistence type="predicted"/>
<accession>A0A175RKI6</accession>
<name>A0A175RKI6_9MICO</name>
<dbReference type="EMBL" id="LDQC01000070">
    <property type="protein sequence ID" value="KTR04217.1"/>
    <property type="molecule type" value="Genomic_DNA"/>
</dbReference>
<gene>
    <name evidence="2" type="ORF">NS184_12515</name>
</gene>
<evidence type="ECO:0000256" key="1">
    <source>
        <dbReference type="SAM" id="MobiDB-lite"/>
    </source>
</evidence>
<comment type="caution">
    <text evidence="2">The sequence shown here is derived from an EMBL/GenBank/DDBJ whole genome shotgun (WGS) entry which is preliminary data.</text>
</comment>
<dbReference type="OrthoDB" id="5017397at2"/>
<feature type="region of interest" description="Disordered" evidence="1">
    <location>
        <begin position="190"/>
        <end position="209"/>
    </location>
</feature>
<evidence type="ECO:0000313" key="2">
    <source>
        <dbReference type="EMBL" id="KTR04217.1"/>
    </source>
</evidence>
<dbReference type="PATRIC" id="fig|33881.3.peg.2911"/>